<accession>A0A6C0CKI2</accession>
<dbReference type="EMBL" id="MN739424">
    <property type="protein sequence ID" value="QHT04189.1"/>
    <property type="molecule type" value="Genomic_DNA"/>
</dbReference>
<name>A0A6C0CKI2_9ZZZZ</name>
<evidence type="ECO:0000313" key="1">
    <source>
        <dbReference type="EMBL" id="QHT04189.1"/>
    </source>
</evidence>
<proteinExistence type="predicted"/>
<dbReference type="AlphaFoldDB" id="A0A6C0CKI2"/>
<sequence>MNKQIEISGKRNIDKINKTRKPQRKVSENWKIDESLFTNKKQLELINKIYLEEEGEEELWVKREIKKKIYGYKNQDLTKKIINLNKLISLDQTVERLVESKLKCFYCKENCDLVYKDILAKKQWTLDRINNNEGHNYDNVVISCYECNIKRGDMNSERFKRGKEIKIVRKEF</sequence>
<dbReference type="Gene3D" id="3.30.40.220">
    <property type="match status" value="1"/>
</dbReference>
<evidence type="ECO:0008006" key="2">
    <source>
        <dbReference type="Google" id="ProtNLM"/>
    </source>
</evidence>
<protein>
    <recommendedName>
        <fullName evidence="2">HNH endonuclease</fullName>
    </recommendedName>
</protein>
<organism evidence="1">
    <name type="scientific">viral metagenome</name>
    <dbReference type="NCBI Taxonomy" id="1070528"/>
    <lineage>
        <taxon>unclassified sequences</taxon>
        <taxon>metagenomes</taxon>
        <taxon>organismal metagenomes</taxon>
    </lineage>
</organism>
<reference evidence="1" key="1">
    <citation type="journal article" date="2020" name="Nature">
        <title>Giant virus diversity and host interactions through global metagenomics.</title>
        <authorList>
            <person name="Schulz F."/>
            <person name="Roux S."/>
            <person name="Paez-Espino D."/>
            <person name="Jungbluth S."/>
            <person name="Walsh D.A."/>
            <person name="Denef V.J."/>
            <person name="McMahon K.D."/>
            <person name="Konstantinidis K.T."/>
            <person name="Eloe-Fadrosh E.A."/>
            <person name="Kyrpides N.C."/>
            <person name="Woyke T."/>
        </authorList>
    </citation>
    <scope>NUCLEOTIDE SEQUENCE</scope>
    <source>
        <strain evidence="1">GVMAG-M-3300021185-45</strain>
    </source>
</reference>